<dbReference type="SUPFAM" id="SSF81901">
    <property type="entry name" value="HCP-like"/>
    <property type="match status" value="1"/>
</dbReference>
<keyword evidence="1" id="KW-0812">Transmembrane</keyword>
<dbReference type="InterPro" id="IPR006597">
    <property type="entry name" value="Sel1-like"/>
</dbReference>
<accession>A0ABY8AQK3</accession>
<dbReference type="InterPro" id="IPR052945">
    <property type="entry name" value="Mitotic_Regulator"/>
</dbReference>
<evidence type="ECO:0000313" key="3">
    <source>
        <dbReference type="Proteomes" id="UP001222087"/>
    </source>
</evidence>
<evidence type="ECO:0000256" key="1">
    <source>
        <dbReference type="SAM" id="Phobius"/>
    </source>
</evidence>
<dbReference type="RefSeq" id="WP_275087894.1">
    <property type="nucleotide sequence ID" value="NZ_CP119078.1"/>
</dbReference>
<dbReference type="Pfam" id="PF08238">
    <property type="entry name" value="Sel1"/>
    <property type="match status" value="5"/>
</dbReference>
<keyword evidence="3" id="KW-1185">Reference proteome</keyword>
<dbReference type="Gene3D" id="1.25.40.10">
    <property type="entry name" value="Tetratricopeptide repeat domain"/>
    <property type="match status" value="1"/>
</dbReference>
<reference evidence="2 3" key="1">
    <citation type="submission" date="2023-02" db="EMBL/GenBank/DDBJ databases">
        <title>Genome Sequence of L. cardiaca H63T.</title>
        <authorList>
            <person name="Lopez A.E."/>
            <person name="Cianciotto N.P."/>
        </authorList>
    </citation>
    <scope>NUCLEOTIDE SEQUENCE [LARGE SCALE GENOMIC DNA]</scope>
    <source>
        <strain evidence="2 3">H63</strain>
    </source>
</reference>
<feature type="transmembrane region" description="Helical" evidence="1">
    <location>
        <begin position="346"/>
        <end position="368"/>
    </location>
</feature>
<keyword evidence="1" id="KW-1133">Transmembrane helix</keyword>
<dbReference type="EMBL" id="CP119078">
    <property type="protein sequence ID" value="WED42069.1"/>
    <property type="molecule type" value="Genomic_DNA"/>
</dbReference>
<protein>
    <submittedName>
        <fullName evidence="2">Tetratricopeptide repeat protein</fullName>
    </submittedName>
</protein>
<dbReference type="SMART" id="SM00671">
    <property type="entry name" value="SEL1"/>
    <property type="match status" value="5"/>
</dbReference>
<sequence>MPIPDTEIITLLDEALSGQTEALIKWIDYTNSRSFNEEQISQVLKTIDGIVANSSTKNSNALFLRGLWLQEGIGGKINTDKAIKFYHQAIELGHSYAMNNRALMHQYGIGGNINIPEAVSLFEDAIKLNNASAMDNLAHMHQYGHVTGERNYPEAIRLYDDAIKLGNARAMQSRAYMYQHGIGGDKNYPAAIKLYEDAIKLGNVQAMRARAFMHRSGQGGNKNYRQALVLYKQYEKATGQKLNLQDLYKKIIADIKKNNKELTILYERIDDMYYYGQKIGFNKGEIIRDHTQALKNKLEQFLIDAYYQETPNLEQELVFKDEFKQLLNSQEKRLEIETHREAWRPIIANILLALTGIGLLAIIAKVVAHAVESHGNKTDFSMNKAFFFAKTHSQILAEEIEKANDWSIQPS</sequence>
<proteinExistence type="predicted"/>
<dbReference type="InterPro" id="IPR011990">
    <property type="entry name" value="TPR-like_helical_dom_sf"/>
</dbReference>
<dbReference type="Proteomes" id="UP001222087">
    <property type="component" value="Chromosome"/>
</dbReference>
<name>A0ABY8AQK3_9GAMM</name>
<organism evidence="2 3">
    <name type="scientific">Legionella cardiaca</name>
    <dbReference type="NCBI Taxonomy" id="1071983"/>
    <lineage>
        <taxon>Bacteria</taxon>
        <taxon>Pseudomonadati</taxon>
        <taxon>Pseudomonadota</taxon>
        <taxon>Gammaproteobacteria</taxon>
        <taxon>Legionellales</taxon>
        <taxon>Legionellaceae</taxon>
        <taxon>Legionella</taxon>
    </lineage>
</organism>
<evidence type="ECO:0000313" key="2">
    <source>
        <dbReference type="EMBL" id="WED42069.1"/>
    </source>
</evidence>
<gene>
    <name evidence="2" type="ORF">PXX05_08995</name>
</gene>
<dbReference type="PANTHER" id="PTHR43628">
    <property type="entry name" value="ACTIVATOR OF C KINASE PROTEIN 1-RELATED"/>
    <property type="match status" value="1"/>
</dbReference>
<dbReference type="PANTHER" id="PTHR43628:SF1">
    <property type="entry name" value="CHITIN SYNTHASE REGULATORY FACTOR 2-RELATED"/>
    <property type="match status" value="1"/>
</dbReference>
<keyword evidence="1" id="KW-0472">Membrane</keyword>